<feature type="domain" description="Glutaredoxin" evidence="1">
    <location>
        <begin position="93"/>
        <end position="148"/>
    </location>
</feature>
<dbReference type="PROSITE" id="PS51354">
    <property type="entry name" value="GLUTAREDOXIN_2"/>
    <property type="match status" value="1"/>
</dbReference>
<name>A0ABQ1KHZ0_9GAMM</name>
<dbReference type="Pfam" id="PF13511">
    <property type="entry name" value="DUF4124"/>
    <property type="match status" value="1"/>
</dbReference>
<dbReference type="PANTHER" id="PTHR34386">
    <property type="entry name" value="GLUTAREDOXIN"/>
    <property type="match status" value="1"/>
</dbReference>
<comment type="caution">
    <text evidence="3">The sequence shown here is derived from an EMBL/GenBank/DDBJ whole genome shotgun (WGS) entry which is preliminary data.</text>
</comment>
<proteinExistence type="predicted"/>
<gene>
    <name evidence="3" type="ORF">GCM10011352_23790</name>
</gene>
<evidence type="ECO:0000313" key="4">
    <source>
        <dbReference type="Proteomes" id="UP000629025"/>
    </source>
</evidence>
<dbReference type="CDD" id="cd02976">
    <property type="entry name" value="NrdH"/>
    <property type="match status" value="1"/>
</dbReference>
<reference evidence="4" key="1">
    <citation type="journal article" date="2019" name="Int. J. Syst. Evol. Microbiol.">
        <title>The Global Catalogue of Microorganisms (GCM) 10K type strain sequencing project: providing services to taxonomists for standard genome sequencing and annotation.</title>
        <authorList>
            <consortium name="The Broad Institute Genomics Platform"/>
            <consortium name="The Broad Institute Genome Sequencing Center for Infectious Disease"/>
            <person name="Wu L."/>
            <person name="Ma J."/>
        </authorList>
    </citation>
    <scope>NUCLEOTIDE SEQUENCE [LARGE SCALE GENOMIC DNA]</scope>
    <source>
        <strain evidence="4">CGMCC 1.15341</strain>
    </source>
</reference>
<dbReference type="PANTHER" id="PTHR34386:SF1">
    <property type="entry name" value="GLUTAREDOXIN-LIKE PROTEIN NRDH"/>
    <property type="match status" value="1"/>
</dbReference>
<evidence type="ECO:0000259" key="2">
    <source>
        <dbReference type="Pfam" id="PF13511"/>
    </source>
</evidence>
<dbReference type="Pfam" id="PF00462">
    <property type="entry name" value="Glutaredoxin"/>
    <property type="match status" value="1"/>
</dbReference>
<sequence length="166" mass="18709">MKLFYIVMDGAVKLLGGVFLVSVLGVSSVTPVSAEIYKWRDSNGVMHFSDHPPAEAEHETVNITPASVVKSSDVEKNDSAPTTPKDKVDKPHVVMYATSWCPYCAQARKYFKENSIAYTEYDVEKLPRRMREFKKLGGTGYPLILIGQNEKMQGFSVAGFERRYYK</sequence>
<dbReference type="Gene3D" id="3.40.30.10">
    <property type="entry name" value="Glutaredoxin"/>
    <property type="match status" value="1"/>
</dbReference>
<dbReference type="InterPro" id="IPR051548">
    <property type="entry name" value="Grx-like_ET"/>
</dbReference>
<accession>A0ABQ1KHZ0</accession>
<evidence type="ECO:0000313" key="3">
    <source>
        <dbReference type="EMBL" id="GGB96885.1"/>
    </source>
</evidence>
<dbReference type="Proteomes" id="UP000629025">
    <property type="component" value="Unassembled WGS sequence"/>
</dbReference>
<dbReference type="InterPro" id="IPR036249">
    <property type="entry name" value="Thioredoxin-like_sf"/>
</dbReference>
<protein>
    <recommendedName>
        <fullName evidence="5">Glutaredoxin</fullName>
    </recommendedName>
</protein>
<dbReference type="RefSeq" id="WP_188748521.1">
    <property type="nucleotide sequence ID" value="NZ_BMIJ01000004.1"/>
</dbReference>
<evidence type="ECO:0000259" key="1">
    <source>
        <dbReference type="Pfam" id="PF00462"/>
    </source>
</evidence>
<evidence type="ECO:0008006" key="5">
    <source>
        <dbReference type="Google" id="ProtNLM"/>
    </source>
</evidence>
<dbReference type="SUPFAM" id="SSF52833">
    <property type="entry name" value="Thioredoxin-like"/>
    <property type="match status" value="1"/>
</dbReference>
<dbReference type="EMBL" id="BMIJ01000004">
    <property type="protein sequence ID" value="GGB96885.1"/>
    <property type="molecule type" value="Genomic_DNA"/>
</dbReference>
<organism evidence="3 4">
    <name type="scientific">Marinobacterium zhoushanense</name>
    <dbReference type="NCBI Taxonomy" id="1679163"/>
    <lineage>
        <taxon>Bacteria</taxon>
        <taxon>Pseudomonadati</taxon>
        <taxon>Pseudomonadota</taxon>
        <taxon>Gammaproteobacteria</taxon>
        <taxon>Oceanospirillales</taxon>
        <taxon>Oceanospirillaceae</taxon>
        <taxon>Marinobacterium</taxon>
    </lineage>
</organism>
<keyword evidence="4" id="KW-1185">Reference proteome</keyword>
<feature type="domain" description="DUF4124" evidence="2">
    <location>
        <begin position="28"/>
        <end position="71"/>
    </location>
</feature>
<dbReference type="InterPro" id="IPR002109">
    <property type="entry name" value="Glutaredoxin"/>
</dbReference>
<dbReference type="InterPro" id="IPR025392">
    <property type="entry name" value="DUF4124"/>
</dbReference>